<accession>A0AAW0CA57</accession>
<organism evidence="1 2">
    <name type="scientific">Paramarasmius palmivorus</name>
    <dbReference type="NCBI Taxonomy" id="297713"/>
    <lineage>
        <taxon>Eukaryota</taxon>
        <taxon>Fungi</taxon>
        <taxon>Dikarya</taxon>
        <taxon>Basidiomycota</taxon>
        <taxon>Agaricomycotina</taxon>
        <taxon>Agaricomycetes</taxon>
        <taxon>Agaricomycetidae</taxon>
        <taxon>Agaricales</taxon>
        <taxon>Marasmiineae</taxon>
        <taxon>Marasmiaceae</taxon>
        <taxon>Paramarasmius</taxon>
    </lineage>
</organism>
<protein>
    <submittedName>
        <fullName evidence="1">Uncharacterized protein</fullName>
    </submittedName>
</protein>
<evidence type="ECO:0000313" key="1">
    <source>
        <dbReference type="EMBL" id="KAK7035368.1"/>
    </source>
</evidence>
<proteinExistence type="predicted"/>
<evidence type="ECO:0000313" key="2">
    <source>
        <dbReference type="Proteomes" id="UP001383192"/>
    </source>
</evidence>
<dbReference type="AlphaFoldDB" id="A0AAW0CA57"/>
<sequence length="217" mass="24723">MGGSLRLISLDEEDKCDYEDEERWFSFSYSGLHWMKGEVLRGAIAYMTSLQDAKLKEGGRQFYINAGIKTVKPEQTDEEAFEKARSALESALGVVKRWIREPDLKGREFGVGTDVLSAMNANLDDVLDHNYRSREVLSLFSCPVELERVGMRGLYEVMRVADVDETVYSNQAQMMADILDKALPFMKREEEELDAAWLATNLRDLLRKCTGDFVIKG</sequence>
<reference evidence="1 2" key="1">
    <citation type="submission" date="2024-01" db="EMBL/GenBank/DDBJ databases">
        <title>A draft genome for a cacao thread blight-causing isolate of Paramarasmius palmivorus.</title>
        <authorList>
            <person name="Baruah I.K."/>
            <person name="Bukari Y."/>
            <person name="Amoako-Attah I."/>
            <person name="Meinhardt L.W."/>
            <person name="Bailey B.A."/>
            <person name="Cohen S.P."/>
        </authorList>
    </citation>
    <scope>NUCLEOTIDE SEQUENCE [LARGE SCALE GENOMIC DNA]</scope>
    <source>
        <strain evidence="1 2">GH-12</strain>
    </source>
</reference>
<gene>
    <name evidence="1" type="ORF">VNI00_011899</name>
</gene>
<dbReference type="Proteomes" id="UP001383192">
    <property type="component" value="Unassembled WGS sequence"/>
</dbReference>
<dbReference type="EMBL" id="JAYKXP010000053">
    <property type="protein sequence ID" value="KAK7035368.1"/>
    <property type="molecule type" value="Genomic_DNA"/>
</dbReference>
<comment type="caution">
    <text evidence="1">The sequence shown here is derived from an EMBL/GenBank/DDBJ whole genome shotgun (WGS) entry which is preliminary data.</text>
</comment>
<keyword evidence="2" id="KW-1185">Reference proteome</keyword>
<name>A0AAW0CA57_9AGAR</name>